<dbReference type="NCBIfam" id="TIGR00254">
    <property type="entry name" value="GGDEF"/>
    <property type="match status" value="1"/>
</dbReference>
<feature type="transmembrane region" description="Helical" evidence="1">
    <location>
        <begin position="107"/>
        <end position="125"/>
    </location>
</feature>
<keyword evidence="4" id="KW-1185">Reference proteome</keyword>
<proteinExistence type="predicted"/>
<dbReference type="Gene3D" id="3.30.70.270">
    <property type="match status" value="1"/>
</dbReference>
<organism evidence="3 4">
    <name type="scientific">Qipengyuania mesophila</name>
    <dbReference type="NCBI Taxonomy" id="2867246"/>
    <lineage>
        <taxon>Bacteria</taxon>
        <taxon>Pseudomonadati</taxon>
        <taxon>Pseudomonadota</taxon>
        <taxon>Alphaproteobacteria</taxon>
        <taxon>Sphingomonadales</taxon>
        <taxon>Erythrobacteraceae</taxon>
        <taxon>Qipengyuania</taxon>
    </lineage>
</organism>
<dbReference type="PANTHER" id="PTHR44757:SF2">
    <property type="entry name" value="BIOFILM ARCHITECTURE MAINTENANCE PROTEIN MBAA"/>
    <property type="match status" value="1"/>
</dbReference>
<dbReference type="RefSeq" id="WP_221602616.1">
    <property type="nucleotide sequence ID" value="NZ_JAIGNU010000001.1"/>
</dbReference>
<sequence length="390" mass="42010">MERNTTTYTISMAERVGAGRLFRSGLAIGDDIRSRLYAQLLNSPTAALMGSLCSLIILTTANIRSPSAVFTTFTVLEIALAVARLLEWRRRRAIEGKAATIDVSWSALLSVLWCGLQGALAFTIMSGSDPVLQVLSATTVMALLGPVCSRNYAAPAFATLLLLLLDIPFVAGAVVSDQPWLSVIVLLTPPFVFGARQIINTFHETLLKSLLAEEENLQLALHDSLTGIYNRQGMDERLSRLVASPGQTMAIISLDLDGFKGINDEYGHGAGDTVLVEVARRITLAAGEKGIVARMGGDEFMVVVRDCDVDHVRKFGEALVEAICNEAFVIAPDVTVRVGASAGFACLPEDALTAHELRIRADRALYDAKDAGKRTCRRYSEAGPTAARRA</sequence>
<feature type="transmembrane region" description="Helical" evidence="1">
    <location>
        <begin position="67"/>
        <end position="86"/>
    </location>
</feature>
<dbReference type="Proteomes" id="UP000782554">
    <property type="component" value="Unassembled WGS sequence"/>
</dbReference>
<feature type="transmembrane region" description="Helical" evidence="1">
    <location>
        <begin position="40"/>
        <end position="61"/>
    </location>
</feature>
<keyword evidence="1" id="KW-0472">Membrane</keyword>
<comment type="caution">
    <text evidence="3">The sequence shown here is derived from an EMBL/GenBank/DDBJ whole genome shotgun (WGS) entry which is preliminary data.</text>
</comment>
<dbReference type="InterPro" id="IPR000160">
    <property type="entry name" value="GGDEF_dom"/>
</dbReference>
<protein>
    <submittedName>
        <fullName evidence="3">GGDEF domain-containing protein</fullName>
    </submittedName>
</protein>
<dbReference type="SMART" id="SM00267">
    <property type="entry name" value="GGDEF"/>
    <property type="match status" value="1"/>
</dbReference>
<dbReference type="SUPFAM" id="SSF55073">
    <property type="entry name" value="Nucleotide cyclase"/>
    <property type="match status" value="1"/>
</dbReference>
<keyword evidence="1" id="KW-0812">Transmembrane</keyword>
<keyword evidence="1" id="KW-1133">Transmembrane helix</keyword>
<dbReference type="PANTHER" id="PTHR44757">
    <property type="entry name" value="DIGUANYLATE CYCLASE DGCP"/>
    <property type="match status" value="1"/>
</dbReference>
<dbReference type="InterPro" id="IPR029787">
    <property type="entry name" value="Nucleotide_cyclase"/>
</dbReference>
<dbReference type="CDD" id="cd01949">
    <property type="entry name" value="GGDEF"/>
    <property type="match status" value="1"/>
</dbReference>
<dbReference type="InterPro" id="IPR052155">
    <property type="entry name" value="Biofilm_reg_signaling"/>
</dbReference>
<feature type="domain" description="GGDEF" evidence="2">
    <location>
        <begin position="247"/>
        <end position="381"/>
    </location>
</feature>
<evidence type="ECO:0000313" key="4">
    <source>
        <dbReference type="Proteomes" id="UP000782554"/>
    </source>
</evidence>
<evidence type="ECO:0000313" key="3">
    <source>
        <dbReference type="EMBL" id="MBX7501539.1"/>
    </source>
</evidence>
<accession>A0ABS7JVB0</accession>
<reference evidence="3 4" key="1">
    <citation type="submission" date="2021-08" db="EMBL/GenBank/DDBJ databases">
        <title>Comparative Genomics Analysis of the Genus Qipengyuania Reveals Extensive Genetic Diversity and Metabolic Versatility, Including the Description of Fifteen Novel Species.</title>
        <authorList>
            <person name="Liu Y."/>
        </authorList>
    </citation>
    <scope>NUCLEOTIDE SEQUENCE [LARGE SCALE GENOMIC DNA]</scope>
    <source>
        <strain evidence="3 4">YG27</strain>
    </source>
</reference>
<dbReference type="InterPro" id="IPR043128">
    <property type="entry name" value="Rev_trsase/Diguanyl_cyclase"/>
</dbReference>
<dbReference type="Pfam" id="PF00990">
    <property type="entry name" value="GGDEF"/>
    <property type="match status" value="1"/>
</dbReference>
<name>A0ABS7JVB0_9SPHN</name>
<evidence type="ECO:0000256" key="1">
    <source>
        <dbReference type="SAM" id="Phobius"/>
    </source>
</evidence>
<evidence type="ECO:0000259" key="2">
    <source>
        <dbReference type="PROSITE" id="PS50887"/>
    </source>
</evidence>
<feature type="transmembrane region" description="Helical" evidence="1">
    <location>
        <begin position="180"/>
        <end position="199"/>
    </location>
</feature>
<gene>
    <name evidence="3" type="ORF">K3181_08800</name>
</gene>
<feature type="transmembrane region" description="Helical" evidence="1">
    <location>
        <begin position="156"/>
        <end position="174"/>
    </location>
</feature>
<dbReference type="EMBL" id="JAIGNU010000001">
    <property type="protein sequence ID" value="MBX7501539.1"/>
    <property type="molecule type" value="Genomic_DNA"/>
</dbReference>
<dbReference type="PROSITE" id="PS50887">
    <property type="entry name" value="GGDEF"/>
    <property type="match status" value="1"/>
</dbReference>